<organism evidence="2 3">
    <name type="scientific">Diaphorina citri</name>
    <name type="common">Asian citrus psyllid</name>
    <dbReference type="NCBI Taxonomy" id="121845"/>
    <lineage>
        <taxon>Eukaryota</taxon>
        <taxon>Metazoa</taxon>
        <taxon>Ecdysozoa</taxon>
        <taxon>Arthropoda</taxon>
        <taxon>Hexapoda</taxon>
        <taxon>Insecta</taxon>
        <taxon>Pterygota</taxon>
        <taxon>Neoptera</taxon>
        <taxon>Paraneoptera</taxon>
        <taxon>Hemiptera</taxon>
        <taxon>Sternorrhyncha</taxon>
        <taxon>Psylloidea</taxon>
        <taxon>Psyllidae</taxon>
        <taxon>Diaphorininae</taxon>
        <taxon>Diaphorina</taxon>
    </lineage>
</organism>
<dbReference type="KEGG" id="dci:103505772"/>
<feature type="region of interest" description="Disordered" evidence="1">
    <location>
        <begin position="36"/>
        <end position="63"/>
    </location>
</feature>
<dbReference type="RefSeq" id="XP_008468356.1">
    <property type="nucleotide sequence ID" value="XM_008470134.2"/>
</dbReference>
<dbReference type="Proteomes" id="UP000079169">
    <property type="component" value="Unplaced"/>
</dbReference>
<evidence type="ECO:0000313" key="3">
    <source>
        <dbReference type="RefSeq" id="XP_008468355.1"/>
    </source>
</evidence>
<feature type="compositionally biased region" description="Basic and acidic residues" evidence="1">
    <location>
        <begin position="79"/>
        <end position="88"/>
    </location>
</feature>
<keyword evidence="2" id="KW-1185">Reference proteome</keyword>
<proteinExistence type="predicted"/>
<protein>
    <submittedName>
        <fullName evidence="3 4">Uncharacterized protein LOC103505772</fullName>
    </submittedName>
</protein>
<evidence type="ECO:0000313" key="4">
    <source>
        <dbReference type="RefSeq" id="XP_008468356.1"/>
    </source>
</evidence>
<gene>
    <name evidence="3 4 5" type="primary">LOC103505772</name>
</gene>
<dbReference type="STRING" id="121845.A0A1S3CV01"/>
<dbReference type="RefSeq" id="XP_008468357.1">
    <property type="nucleotide sequence ID" value="XM_008470135.3"/>
</dbReference>
<dbReference type="PaxDb" id="121845-A0A1S3CV01"/>
<feature type="compositionally biased region" description="Polar residues" evidence="1">
    <location>
        <begin position="47"/>
        <end position="56"/>
    </location>
</feature>
<evidence type="ECO:0000256" key="1">
    <source>
        <dbReference type="SAM" id="MobiDB-lite"/>
    </source>
</evidence>
<dbReference type="PANTHER" id="PTHR34415">
    <property type="entry name" value="INTEGRASE CATALYTIC DOMAIN-CONTAINING PROTEIN"/>
    <property type="match status" value="1"/>
</dbReference>
<evidence type="ECO:0000313" key="5">
    <source>
        <dbReference type="RefSeq" id="XP_008468357.1"/>
    </source>
</evidence>
<evidence type="ECO:0000313" key="2">
    <source>
        <dbReference type="Proteomes" id="UP000079169"/>
    </source>
</evidence>
<feature type="region of interest" description="Disordered" evidence="1">
    <location>
        <begin position="79"/>
        <end position="105"/>
    </location>
</feature>
<dbReference type="RefSeq" id="XP_008468355.1">
    <property type="nucleotide sequence ID" value="XM_008470133.3"/>
</dbReference>
<sequence>MELSSLEKDSNKWCFKDELCDQPVEKFKFEPLDASKSPTIDVEDNDSNFQLLNDPSHSTDDVDIDSECPLQFLSEFETAHVPEQEAPKKKNKKRLRKKNNEEEEACGEDVADEDDEMKKIKTKFKQGCDCEDSNCFEDLDPRSVYRHRLNITELTKAEHDMYLMGLIKACISCNQTSKNKERQRLRAHYFYQGRKVCLTAFLFLENCTRYQLKRIRCHLMSHGVTPRVHGNQGKRPHNVFSLETYNQASEFLKKFFEQYGAGSGYGRTPLTISSDKSTRKHIHALYMKQFAPKGASKDNDNHTNDRLMGYTTFLYFIKHQFPHVKFVKQESFACKTGKEMNRDKLIKQTLVSSEVAANTIVEVPNSNNPIQTAVIENNPAQEYEVILPQTSSHLDSQLLNSNELLESHQLLENRLDRHTLVDTGGTTQLVMSSDVLESQPLGSKQLVFTTPSTGTKEFSSDNSTFIMTPTYTLTNQPLLYIQIQ</sequence>
<dbReference type="AlphaFoldDB" id="A0A1S3CV01"/>
<dbReference type="GeneID" id="103505772"/>
<accession>A0A1S3CV01</accession>
<dbReference type="PANTHER" id="PTHR34415:SF1">
    <property type="entry name" value="INTEGRASE CATALYTIC DOMAIN-CONTAINING PROTEIN"/>
    <property type="match status" value="1"/>
</dbReference>
<name>A0A1S3CV01_DIACI</name>
<reference evidence="3 4" key="1">
    <citation type="submission" date="2025-04" db="UniProtKB">
        <authorList>
            <consortium name="RefSeq"/>
        </authorList>
    </citation>
    <scope>IDENTIFICATION</scope>
</reference>